<evidence type="ECO:0000313" key="5">
    <source>
        <dbReference type="Proteomes" id="UP000371041"/>
    </source>
</evidence>
<name>A0A5Q3Q5Q7_9PSEU</name>
<keyword evidence="5" id="KW-1185">Reference proteome</keyword>
<gene>
    <name evidence="4" type="ORF">GIY23_09975</name>
</gene>
<feature type="compositionally biased region" description="Low complexity" evidence="1">
    <location>
        <begin position="40"/>
        <end position="55"/>
    </location>
</feature>
<proteinExistence type="predicted"/>
<dbReference type="Pfam" id="PF14230">
    <property type="entry name" value="DUF4333"/>
    <property type="match status" value="1"/>
</dbReference>
<dbReference type="Proteomes" id="UP000371041">
    <property type="component" value="Chromosome"/>
</dbReference>
<dbReference type="EMBL" id="CP045929">
    <property type="protein sequence ID" value="QGK69802.1"/>
    <property type="molecule type" value="Genomic_DNA"/>
</dbReference>
<organism evidence="4 5">
    <name type="scientific">Allosaccharopolyspora coralli</name>
    <dbReference type="NCBI Taxonomy" id="2665642"/>
    <lineage>
        <taxon>Bacteria</taxon>
        <taxon>Bacillati</taxon>
        <taxon>Actinomycetota</taxon>
        <taxon>Actinomycetes</taxon>
        <taxon>Pseudonocardiales</taxon>
        <taxon>Pseudonocardiaceae</taxon>
        <taxon>Allosaccharopolyspora</taxon>
    </lineage>
</organism>
<dbReference type="KEGG" id="sace:GIY23_09975"/>
<keyword evidence="2" id="KW-0812">Transmembrane</keyword>
<evidence type="ECO:0000313" key="4">
    <source>
        <dbReference type="EMBL" id="QGK69802.1"/>
    </source>
</evidence>
<dbReference type="InterPro" id="IPR025637">
    <property type="entry name" value="DUF4333"/>
</dbReference>
<sequence length="199" mass="20837">MVGSCAVGDHGARRKQLSNPYGPQWPQQSPGGPKRGGYPSGQPGAPAQQGWGHAGLTRPVPANRPPGPSYGPPQVGQPWPGHDTETGFTVPPPQKRSPWPWILCVAGALVVVVLLVTGFVAPGFFVRTTFDAQAVQQGVRQTFEGAYGISGVESVTCPSGQRVEPGATFDCEATVAGSTLTVTITVKDRDGTYEVGHPR</sequence>
<protein>
    <submittedName>
        <fullName evidence="4">DUF4333 domain-containing protein</fullName>
    </submittedName>
</protein>
<evidence type="ECO:0000256" key="2">
    <source>
        <dbReference type="SAM" id="Phobius"/>
    </source>
</evidence>
<keyword evidence="2" id="KW-1133">Transmembrane helix</keyword>
<accession>A0A5Q3Q5Q7</accession>
<feature type="compositionally biased region" description="Pro residues" evidence="1">
    <location>
        <begin position="62"/>
        <end position="71"/>
    </location>
</feature>
<feature type="domain" description="DUF4333" evidence="3">
    <location>
        <begin position="115"/>
        <end position="191"/>
    </location>
</feature>
<feature type="region of interest" description="Disordered" evidence="1">
    <location>
        <begin position="1"/>
        <end position="93"/>
    </location>
</feature>
<reference evidence="5" key="1">
    <citation type="submission" date="2019-11" db="EMBL/GenBank/DDBJ databases">
        <title>The complete genome sequence of Saccharopolyspora sp. E2A.</title>
        <authorList>
            <person name="Zhang G."/>
        </authorList>
    </citation>
    <scope>NUCLEOTIDE SEQUENCE [LARGE SCALE GENOMIC DNA]</scope>
    <source>
        <strain evidence="5">E2A</strain>
    </source>
</reference>
<evidence type="ECO:0000256" key="1">
    <source>
        <dbReference type="SAM" id="MobiDB-lite"/>
    </source>
</evidence>
<evidence type="ECO:0000259" key="3">
    <source>
        <dbReference type="Pfam" id="PF14230"/>
    </source>
</evidence>
<dbReference type="AlphaFoldDB" id="A0A5Q3Q5Q7"/>
<feature type="compositionally biased region" description="Low complexity" evidence="1">
    <location>
        <begin position="20"/>
        <end position="32"/>
    </location>
</feature>
<keyword evidence="2" id="KW-0472">Membrane</keyword>
<feature type="transmembrane region" description="Helical" evidence="2">
    <location>
        <begin position="99"/>
        <end position="126"/>
    </location>
</feature>